<gene>
    <name evidence="1" type="ORF">ASIM_LOCUS2130</name>
</gene>
<sequence>MLIISKIISNAKKCFFFQTAVSSTTYALPSSLLPCSSKANATDIGQGPSDAKSSTFMETMKTKLKDLNADEMNQLMHRINEHVRNKIVTQLASQIVQNFDVNQHDSMFNEILSIVDKHNKTI</sequence>
<protein>
    <submittedName>
        <fullName evidence="3">Enhancer of yellow 2 transcription factor homolog</fullName>
    </submittedName>
</protein>
<dbReference type="AlphaFoldDB" id="A0A0M3J3Z5"/>
<reference evidence="3" key="1">
    <citation type="submission" date="2017-02" db="UniProtKB">
        <authorList>
            <consortium name="WormBaseParasite"/>
        </authorList>
    </citation>
    <scope>IDENTIFICATION</scope>
</reference>
<evidence type="ECO:0000313" key="2">
    <source>
        <dbReference type="Proteomes" id="UP000267096"/>
    </source>
</evidence>
<dbReference type="EMBL" id="UYRR01002698">
    <property type="protein sequence ID" value="VDK19659.1"/>
    <property type="molecule type" value="Genomic_DNA"/>
</dbReference>
<reference evidence="1 2" key="2">
    <citation type="submission" date="2018-11" db="EMBL/GenBank/DDBJ databases">
        <authorList>
            <consortium name="Pathogen Informatics"/>
        </authorList>
    </citation>
    <scope>NUCLEOTIDE SEQUENCE [LARGE SCALE GENOMIC DNA]</scope>
</reference>
<organism evidence="3">
    <name type="scientific">Anisakis simplex</name>
    <name type="common">Herring worm</name>
    <dbReference type="NCBI Taxonomy" id="6269"/>
    <lineage>
        <taxon>Eukaryota</taxon>
        <taxon>Metazoa</taxon>
        <taxon>Ecdysozoa</taxon>
        <taxon>Nematoda</taxon>
        <taxon>Chromadorea</taxon>
        <taxon>Rhabditida</taxon>
        <taxon>Spirurina</taxon>
        <taxon>Ascaridomorpha</taxon>
        <taxon>Ascaridoidea</taxon>
        <taxon>Anisakidae</taxon>
        <taxon>Anisakis</taxon>
        <taxon>Anisakis simplex complex</taxon>
    </lineage>
</organism>
<evidence type="ECO:0000313" key="1">
    <source>
        <dbReference type="EMBL" id="VDK19659.1"/>
    </source>
</evidence>
<evidence type="ECO:0000313" key="3">
    <source>
        <dbReference type="WBParaSite" id="ASIM_0000225901-mRNA-1"/>
    </source>
</evidence>
<proteinExistence type="predicted"/>
<accession>A0A0M3J3Z5</accession>
<dbReference type="WBParaSite" id="ASIM_0000225901-mRNA-1">
    <property type="protein sequence ID" value="ASIM_0000225901-mRNA-1"/>
    <property type="gene ID" value="ASIM_0000225901"/>
</dbReference>
<name>A0A0M3J3Z5_ANISI</name>
<keyword evidence="2" id="KW-1185">Reference proteome</keyword>
<dbReference type="Proteomes" id="UP000267096">
    <property type="component" value="Unassembled WGS sequence"/>
</dbReference>